<feature type="compositionally biased region" description="Low complexity" evidence="1">
    <location>
        <begin position="153"/>
        <end position="168"/>
    </location>
</feature>
<feature type="transmembrane region" description="Helical" evidence="2">
    <location>
        <begin position="178"/>
        <end position="205"/>
    </location>
</feature>
<keyword evidence="2" id="KW-0812">Transmembrane</keyword>
<organism evidence="3 4">
    <name type="scientific">Zopfia rhizophila CBS 207.26</name>
    <dbReference type="NCBI Taxonomy" id="1314779"/>
    <lineage>
        <taxon>Eukaryota</taxon>
        <taxon>Fungi</taxon>
        <taxon>Dikarya</taxon>
        <taxon>Ascomycota</taxon>
        <taxon>Pezizomycotina</taxon>
        <taxon>Dothideomycetes</taxon>
        <taxon>Dothideomycetes incertae sedis</taxon>
        <taxon>Zopfiaceae</taxon>
        <taxon>Zopfia</taxon>
    </lineage>
</organism>
<keyword evidence="4" id="KW-1185">Reference proteome</keyword>
<evidence type="ECO:0000313" key="3">
    <source>
        <dbReference type="EMBL" id="KAF2177578.1"/>
    </source>
</evidence>
<dbReference type="EMBL" id="ML994686">
    <property type="protein sequence ID" value="KAF2177578.1"/>
    <property type="molecule type" value="Genomic_DNA"/>
</dbReference>
<sequence length="297" mass="31207">MPPPGYFIWANEPVPAANHTSSACYPSEFLKAYQSVSSSVAGSSVVPVMSPFVCPSNYCTMFAGENNYVACCPSGFQFHRPDTTIDPGRPGYGGTCYSDFTVSSTYTVTAYNVSGATNLAPWVASTSGAQAFAHPIDGFAPSAPSLGCPTPTPKLTLTQSTQTPTPTSASGSNGPSRAVIAGSAVGGLSGFAVLLTLTLVLLRYIRNQRKPPPLRIQHIDHDTSRSELGCTVMCEKEGNLVFSEMACTEKYGKCGGAGEVNGGWGPFEMSGDTVAELDGANEKQRNSKLEMISRLGK</sequence>
<feature type="region of interest" description="Disordered" evidence="1">
    <location>
        <begin position="150"/>
        <end position="175"/>
    </location>
</feature>
<evidence type="ECO:0000313" key="4">
    <source>
        <dbReference type="Proteomes" id="UP000800200"/>
    </source>
</evidence>
<keyword evidence="2" id="KW-1133">Transmembrane helix</keyword>
<accession>A0A6A6DGK7</accession>
<dbReference type="Proteomes" id="UP000800200">
    <property type="component" value="Unassembled WGS sequence"/>
</dbReference>
<name>A0A6A6DGK7_9PEZI</name>
<evidence type="ECO:0000256" key="2">
    <source>
        <dbReference type="SAM" id="Phobius"/>
    </source>
</evidence>
<dbReference type="AlphaFoldDB" id="A0A6A6DGK7"/>
<keyword evidence="2" id="KW-0472">Membrane</keyword>
<feature type="region of interest" description="Disordered" evidence="1">
    <location>
        <begin position="278"/>
        <end position="297"/>
    </location>
</feature>
<reference evidence="3" key="1">
    <citation type="journal article" date="2020" name="Stud. Mycol.">
        <title>101 Dothideomycetes genomes: a test case for predicting lifestyles and emergence of pathogens.</title>
        <authorList>
            <person name="Haridas S."/>
            <person name="Albert R."/>
            <person name="Binder M."/>
            <person name="Bloem J."/>
            <person name="Labutti K."/>
            <person name="Salamov A."/>
            <person name="Andreopoulos B."/>
            <person name="Baker S."/>
            <person name="Barry K."/>
            <person name="Bills G."/>
            <person name="Bluhm B."/>
            <person name="Cannon C."/>
            <person name="Castanera R."/>
            <person name="Culley D."/>
            <person name="Daum C."/>
            <person name="Ezra D."/>
            <person name="Gonzalez J."/>
            <person name="Henrissat B."/>
            <person name="Kuo A."/>
            <person name="Liang C."/>
            <person name="Lipzen A."/>
            <person name="Lutzoni F."/>
            <person name="Magnuson J."/>
            <person name="Mondo S."/>
            <person name="Nolan M."/>
            <person name="Ohm R."/>
            <person name="Pangilinan J."/>
            <person name="Park H.-J."/>
            <person name="Ramirez L."/>
            <person name="Alfaro M."/>
            <person name="Sun H."/>
            <person name="Tritt A."/>
            <person name="Yoshinaga Y."/>
            <person name="Zwiers L.-H."/>
            <person name="Turgeon B."/>
            <person name="Goodwin S."/>
            <person name="Spatafora J."/>
            <person name="Crous P."/>
            <person name="Grigoriev I."/>
        </authorList>
    </citation>
    <scope>NUCLEOTIDE SEQUENCE</scope>
    <source>
        <strain evidence="3">CBS 207.26</strain>
    </source>
</reference>
<dbReference type="OrthoDB" id="5985073at2759"/>
<gene>
    <name evidence="3" type="ORF">K469DRAFT_602607</name>
</gene>
<evidence type="ECO:0000256" key="1">
    <source>
        <dbReference type="SAM" id="MobiDB-lite"/>
    </source>
</evidence>
<proteinExistence type="predicted"/>
<protein>
    <submittedName>
        <fullName evidence="3">Uncharacterized protein</fullName>
    </submittedName>
</protein>